<dbReference type="RefSeq" id="WP_067559963.1">
    <property type="nucleotide sequence ID" value="NZ_CAJTBG010000059.1"/>
</dbReference>
<sequence>MKRLLAFLTVALLTLNSIPYPQLMMKTAILKVPDRTGTEAVNYDTVTRMAMELKSWPVLTQAGLEAHGTERNSGTYVIPGMKSSLSVDREGRPDTCLEMTPQGLAVTEDYLFISAYCHEKEHNSVLYMIDRRTHDFIKTIVLEGQPHAGSVCWDPIWKHLWVSTGYTNNASASYLRIRDIEKYSFTETGKPLPWQRTQKMTQLTRNSFMTCFDGQLFAGTFTLDEPTMRLQTFDLVPPGRMAHSGVIADSAIIGQQCQGIAMTDDYIFLTFSYGPYIPSKLCVYPKTATRFLKSDAIRSWQLPPCLEQPYAVDNTLYLMWESPARCFRNELMTHVDRVISVDIPRMMN</sequence>
<accession>A0A140DZ31</accession>
<dbReference type="STRING" id="1702221.AALO17_27740"/>
<evidence type="ECO:0000313" key="2">
    <source>
        <dbReference type="Proteomes" id="UP000069771"/>
    </source>
</evidence>
<dbReference type="Proteomes" id="UP000069771">
    <property type="component" value="Chromosome"/>
</dbReference>
<organism evidence="1 2">
    <name type="scientific">Faecalibaculum rodentium</name>
    <dbReference type="NCBI Taxonomy" id="1702221"/>
    <lineage>
        <taxon>Bacteria</taxon>
        <taxon>Bacillati</taxon>
        <taxon>Bacillota</taxon>
        <taxon>Erysipelotrichia</taxon>
        <taxon>Erysipelotrichales</taxon>
        <taxon>Erysipelotrichaceae</taxon>
        <taxon>Faecalibaculum</taxon>
    </lineage>
</organism>
<keyword evidence="2" id="KW-1185">Reference proteome</keyword>
<dbReference type="EMBL" id="CP011391">
    <property type="protein sequence ID" value="AMK55908.1"/>
    <property type="molecule type" value="Genomic_DNA"/>
</dbReference>
<dbReference type="AlphaFoldDB" id="A0A140DZ31"/>
<protein>
    <submittedName>
        <fullName evidence="1">Uncharacterized protein</fullName>
    </submittedName>
</protein>
<dbReference type="KEGG" id="fro:AALO17_27740"/>
<dbReference type="OrthoDB" id="1655118at2"/>
<gene>
    <name evidence="1" type="ORF">AALO17_27740</name>
</gene>
<proteinExistence type="predicted"/>
<dbReference type="GeneID" id="78479234"/>
<name>A0A140DZ31_9FIRM</name>
<reference evidence="1 2" key="1">
    <citation type="journal article" date="2016" name="Gut Pathog.">
        <title>Whole genome sequencing of "Faecalibaculum rodentium" ALO17, isolated from C57BL/6J laboratory mouse feces.</title>
        <authorList>
            <person name="Lim S."/>
            <person name="Chang D.H."/>
            <person name="Ahn S."/>
            <person name="Kim B.C."/>
        </authorList>
    </citation>
    <scope>NUCLEOTIDE SEQUENCE [LARGE SCALE GENOMIC DNA]</scope>
    <source>
        <strain evidence="1 2">Alo17</strain>
    </source>
</reference>
<evidence type="ECO:0000313" key="1">
    <source>
        <dbReference type="EMBL" id="AMK55908.1"/>
    </source>
</evidence>
<dbReference type="SUPFAM" id="SSF63825">
    <property type="entry name" value="YWTD domain"/>
    <property type="match status" value="1"/>
</dbReference>